<protein>
    <submittedName>
        <fullName evidence="3">Type IV pilus assembly protein PilE</fullName>
    </submittedName>
</protein>
<dbReference type="RefSeq" id="WP_097078799.1">
    <property type="nucleotide sequence ID" value="NZ_BAABHT010000001.1"/>
</dbReference>
<keyword evidence="1" id="KW-0488">Methylation</keyword>
<dbReference type="Proteomes" id="UP000219042">
    <property type="component" value="Unassembled WGS sequence"/>
</dbReference>
<reference evidence="4" key="1">
    <citation type="submission" date="2016-09" db="EMBL/GenBank/DDBJ databases">
        <authorList>
            <person name="Varghese N."/>
            <person name="Submissions S."/>
        </authorList>
    </citation>
    <scope>NUCLEOTIDE SEQUENCE [LARGE SCALE GENOMIC DNA]</scope>
    <source>
        <strain evidence="4">ANC 4466</strain>
    </source>
</reference>
<keyword evidence="2" id="KW-0812">Transmembrane</keyword>
<dbReference type="InterPro" id="IPR000983">
    <property type="entry name" value="Bac_GSPG_pilin"/>
</dbReference>
<name>A0A240E737_9GAMM</name>
<accession>A0A240E737</accession>
<dbReference type="Pfam" id="PF16732">
    <property type="entry name" value="ComP_DUS"/>
    <property type="match status" value="1"/>
</dbReference>
<dbReference type="PRINTS" id="PR00813">
    <property type="entry name" value="BCTERIALGSPG"/>
</dbReference>
<dbReference type="PANTHER" id="PTHR30093:SF47">
    <property type="entry name" value="TYPE IV PILUS NON-CORE MINOR PILIN PILE"/>
    <property type="match status" value="1"/>
</dbReference>
<feature type="transmembrane region" description="Helical" evidence="2">
    <location>
        <begin position="12"/>
        <end position="33"/>
    </location>
</feature>
<dbReference type="Pfam" id="PF07963">
    <property type="entry name" value="N_methyl"/>
    <property type="match status" value="1"/>
</dbReference>
<dbReference type="GO" id="GO:0015628">
    <property type="term" value="P:protein secretion by the type II secretion system"/>
    <property type="evidence" value="ECO:0007669"/>
    <property type="project" value="InterPro"/>
</dbReference>
<dbReference type="InterPro" id="IPR012902">
    <property type="entry name" value="N_methyl_site"/>
</dbReference>
<dbReference type="GO" id="GO:0015627">
    <property type="term" value="C:type II protein secretion system complex"/>
    <property type="evidence" value="ECO:0007669"/>
    <property type="project" value="InterPro"/>
</dbReference>
<dbReference type="Gene3D" id="3.30.700.10">
    <property type="entry name" value="Glycoprotein, Type 4 Pilin"/>
    <property type="match status" value="1"/>
</dbReference>
<dbReference type="NCBIfam" id="TIGR02532">
    <property type="entry name" value="IV_pilin_GFxxxE"/>
    <property type="match status" value="1"/>
</dbReference>
<dbReference type="InterPro" id="IPR045584">
    <property type="entry name" value="Pilin-like"/>
</dbReference>
<dbReference type="PANTHER" id="PTHR30093">
    <property type="entry name" value="GENERAL SECRETION PATHWAY PROTEIN G"/>
    <property type="match status" value="1"/>
</dbReference>
<dbReference type="EMBL" id="OANT01000003">
    <property type="protein sequence ID" value="SNX44558.1"/>
    <property type="molecule type" value="Genomic_DNA"/>
</dbReference>
<evidence type="ECO:0000313" key="4">
    <source>
        <dbReference type="Proteomes" id="UP000219042"/>
    </source>
</evidence>
<evidence type="ECO:0000256" key="2">
    <source>
        <dbReference type="SAM" id="Phobius"/>
    </source>
</evidence>
<dbReference type="GO" id="GO:0043683">
    <property type="term" value="P:type IV pilus assembly"/>
    <property type="evidence" value="ECO:0007669"/>
    <property type="project" value="InterPro"/>
</dbReference>
<dbReference type="SUPFAM" id="SSF54523">
    <property type="entry name" value="Pili subunits"/>
    <property type="match status" value="1"/>
</dbReference>
<dbReference type="InterPro" id="IPR031982">
    <property type="entry name" value="PilE-like"/>
</dbReference>
<evidence type="ECO:0000313" key="3">
    <source>
        <dbReference type="EMBL" id="SNX44558.1"/>
    </source>
</evidence>
<dbReference type="AlphaFoldDB" id="A0A240E737"/>
<evidence type="ECO:0000256" key="1">
    <source>
        <dbReference type="ARBA" id="ARBA00022481"/>
    </source>
</evidence>
<dbReference type="OrthoDB" id="6712498at2"/>
<keyword evidence="4" id="KW-1185">Reference proteome</keyword>
<keyword evidence="2" id="KW-1133">Transmembrane helix</keyword>
<keyword evidence="2" id="KW-0472">Membrane</keyword>
<sequence length="139" mass="15126">MTRTFKASWAWGFTLIELMIVVAIIAILAMIALPSYSSYIKKAHIKAAQSDLVALGLVLENHYQRNLSYPTSSYADTAAIKAVFSQWQPSENTFTYSTSTTNSYTLAATGSGNLLNCVLTLNQANSRTATTACNIGTTW</sequence>
<gene>
    <name evidence="3" type="ORF">SAMN05421731_103296</name>
</gene>
<organism evidence="3 4">
    <name type="scientific">Acinetobacter puyangensis</name>
    <dbReference type="NCBI Taxonomy" id="1096779"/>
    <lineage>
        <taxon>Bacteria</taxon>
        <taxon>Pseudomonadati</taxon>
        <taxon>Pseudomonadota</taxon>
        <taxon>Gammaproteobacteria</taxon>
        <taxon>Moraxellales</taxon>
        <taxon>Moraxellaceae</taxon>
        <taxon>Acinetobacter</taxon>
    </lineage>
</organism>
<proteinExistence type="predicted"/>